<evidence type="ECO:0000256" key="1">
    <source>
        <dbReference type="ARBA" id="ARBA00007073"/>
    </source>
</evidence>
<evidence type="ECO:0000313" key="3">
    <source>
        <dbReference type="Proteomes" id="UP001596432"/>
    </source>
</evidence>
<dbReference type="EMBL" id="JBHTAS010000001">
    <property type="protein sequence ID" value="MFC7138676.1"/>
    <property type="molecule type" value="Genomic_DNA"/>
</dbReference>
<organism evidence="2 3">
    <name type="scientific">Halosimplex aquaticum</name>
    <dbReference type="NCBI Taxonomy" id="3026162"/>
    <lineage>
        <taxon>Archaea</taxon>
        <taxon>Methanobacteriati</taxon>
        <taxon>Methanobacteriota</taxon>
        <taxon>Stenosarchaea group</taxon>
        <taxon>Halobacteria</taxon>
        <taxon>Halobacteriales</taxon>
        <taxon>Haloarculaceae</taxon>
        <taxon>Halosimplex</taxon>
    </lineage>
</organism>
<sequence length="85" mass="9050">MDHEAVFEFDYPDPESARRVYRSVGVEVGDIDGDRTTASLDRDGATLTVTVAASDLVALRAGCNTWLSLVSVAETCADATPRTDG</sequence>
<dbReference type="RefSeq" id="WP_274324290.1">
    <property type="nucleotide sequence ID" value="NZ_CP118158.1"/>
</dbReference>
<comment type="caution">
    <text evidence="2">The sequence shown here is derived from an EMBL/GenBank/DDBJ whole genome shotgun (WGS) entry which is preliminary data.</text>
</comment>
<keyword evidence="3" id="KW-1185">Reference proteome</keyword>
<gene>
    <name evidence="2" type="ORF">ACFQMA_02350</name>
</gene>
<dbReference type="Gene3D" id="3.30.310.50">
    <property type="entry name" value="Alpha-D-phosphohexomutase, C-terminal domain"/>
    <property type="match status" value="1"/>
</dbReference>
<dbReference type="InterPro" id="IPR015419">
    <property type="entry name" value="CTAG/Pcc1"/>
</dbReference>
<dbReference type="NCBIfam" id="NF011470">
    <property type="entry name" value="PRK14887.1"/>
    <property type="match status" value="1"/>
</dbReference>
<dbReference type="AlphaFoldDB" id="A0ABD5XVN4"/>
<dbReference type="Proteomes" id="UP001596432">
    <property type="component" value="Unassembled WGS sequence"/>
</dbReference>
<evidence type="ECO:0000313" key="2">
    <source>
        <dbReference type="EMBL" id="MFC7138676.1"/>
    </source>
</evidence>
<dbReference type="Pfam" id="PF09341">
    <property type="entry name" value="Pcc1"/>
    <property type="match status" value="1"/>
</dbReference>
<protein>
    <submittedName>
        <fullName evidence="2">KEOPS complex subunit Pcc1</fullName>
    </submittedName>
</protein>
<name>A0ABD5XVN4_9EURY</name>
<comment type="similarity">
    <text evidence="1">Belongs to the CTAG/PCC1 family.</text>
</comment>
<accession>A0ABD5XVN4</accession>
<proteinExistence type="inferred from homology"/>
<dbReference type="GeneID" id="78818917"/>
<reference evidence="2 3" key="1">
    <citation type="journal article" date="2019" name="Int. J. Syst. Evol. Microbiol.">
        <title>The Global Catalogue of Microorganisms (GCM) 10K type strain sequencing project: providing services to taxonomists for standard genome sequencing and annotation.</title>
        <authorList>
            <consortium name="The Broad Institute Genomics Platform"/>
            <consortium name="The Broad Institute Genome Sequencing Center for Infectious Disease"/>
            <person name="Wu L."/>
            <person name="Ma J."/>
        </authorList>
    </citation>
    <scope>NUCLEOTIDE SEQUENCE [LARGE SCALE GENOMIC DNA]</scope>
    <source>
        <strain evidence="2 3">XZYJT29</strain>
    </source>
</reference>